<dbReference type="Proteomes" id="UP000792457">
    <property type="component" value="Unassembled WGS sequence"/>
</dbReference>
<evidence type="ECO:0000256" key="5">
    <source>
        <dbReference type="ARBA" id="ARBA00035349"/>
    </source>
</evidence>
<proteinExistence type="inferred from homology"/>
<keyword evidence="8" id="KW-1185">Reference proteome</keyword>
<dbReference type="OrthoDB" id="10252633at2759"/>
<dbReference type="PIRSF" id="PIRSF002162">
    <property type="entry name" value="Ribosomal_L6"/>
    <property type="match status" value="1"/>
</dbReference>
<dbReference type="InterPro" id="IPR036789">
    <property type="entry name" value="Ribosomal_uL6-like_a/b-dom_sf"/>
</dbReference>
<reference evidence="7" key="1">
    <citation type="submission" date="2013-04" db="EMBL/GenBank/DDBJ databases">
        <authorList>
            <person name="Qu J."/>
            <person name="Murali S.C."/>
            <person name="Bandaranaike D."/>
            <person name="Bellair M."/>
            <person name="Blankenburg K."/>
            <person name="Chao H."/>
            <person name="Dinh H."/>
            <person name="Doddapaneni H."/>
            <person name="Downs B."/>
            <person name="Dugan-Rocha S."/>
            <person name="Elkadiri S."/>
            <person name="Gnanaolivu R.D."/>
            <person name="Hernandez B."/>
            <person name="Javaid M."/>
            <person name="Jayaseelan J.C."/>
            <person name="Lee S."/>
            <person name="Li M."/>
            <person name="Ming W."/>
            <person name="Munidasa M."/>
            <person name="Muniz J."/>
            <person name="Nguyen L."/>
            <person name="Ongeri F."/>
            <person name="Osuji N."/>
            <person name="Pu L.-L."/>
            <person name="Puazo M."/>
            <person name="Qu C."/>
            <person name="Quiroz J."/>
            <person name="Raj R."/>
            <person name="Weissenberger G."/>
            <person name="Xin Y."/>
            <person name="Zou X."/>
            <person name="Han Y."/>
            <person name="Richards S."/>
            <person name="Worley K."/>
            <person name="Muzny D."/>
            <person name="Gibbs R."/>
        </authorList>
    </citation>
    <scope>NUCLEOTIDE SEQUENCE</scope>
    <source>
        <strain evidence="7">Sampled in the wild</strain>
    </source>
</reference>
<keyword evidence="2" id="KW-0689">Ribosomal protein</keyword>
<evidence type="ECO:0000313" key="7">
    <source>
        <dbReference type="EMBL" id="KAG8223506.1"/>
    </source>
</evidence>
<feature type="domain" description="Large ribosomal subunit protein uL6 alpha-beta" evidence="6">
    <location>
        <begin position="116"/>
        <end position="186"/>
    </location>
</feature>
<dbReference type="PANTHER" id="PTHR11655:SF16">
    <property type="entry name" value="60S RIBOSOMAL PROTEIN L9"/>
    <property type="match status" value="1"/>
</dbReference>
<evidence type="ECO:0000256" key="3">
    <source>
        <dbReference type="ARBA" id="ARBA00023274"/>
    </source>
</evidence>
<dbReference type="Gene3D" id="3.90.930.12">
    <property type="entry name" value="Ribosomal protein L6, alpha-beta domain"/>
    <property type="match status" value="2"/>
</dbReference>
<dbReference type="Pfam" id="PF00347">
    <property type="entry name" value="Ribosomal_L6"/>
    <property type="match status" value="2"/>
</dbReference>
<accession>A0A8K0NVJ3</accession>
<organism evidence="7 8">
    <name type="scientific">Ladona fulva</name>
    <name type="common">Scarce chaser dragonfly</name>
    <name type="synonym">Libellula fulva</name>
    <dbReference type="NCBI Taxonomy" id="123851"/>
    <lineage>
        <taxon>Eukaryota</taxon>
        <taxon>Metazoa</taxon>
        <taxon>Ecdysozoa</taxon>
        <taxon>Arthropoda</taxon>
        <taxon>Hexapoda</taxon>
        <taxon>Insecta</taxon>
        <taxon>Pterygota</taxon>
        <taxon>Palaeoptera</taxon>
        <taxon>Odonata</taxon>
        <taxon>Epiprocta</taxon>
        <taxon>Anisoptera</taxon>
        <taxon>Libelluloidea</taxon>
        <taxon>Libellulidae</taxon>
        <taxon>Ladona</taxon>
    </lineage>
</organism>
<name>A0A8K0NVJ3_LADFU</name>
<dbReference type="GO" id="GO:0003735">
    <property type="term" value="F:structural constituent of ribosome"/>
    <property type="evidence" value="ECO:0007669"/>
    <property type="project" value="InterPro"/>
</dbReference>
<dbReference type="InterPro" id="IPR002359">
    <property type="entry name" value="Ribosomal_uL6_CS2"/>
</dbReference>
<dbReference type="InterPro" id="IPR020040">
    <property type="entry name" value="Ribosomal_uL6_a/b-dom"/>
</dbReference>
<evidence type="ECO:0000313" key="8">
    <source>
        <dbReference type="Proteomes" id="UP000792457"/>
    </source>
</evidence>
<dbReference type="PROSITE" id="PS00700">
    <property type="entry name" value="RIBOSOMAL_L6_2"/>
    <property type="match status" value="1"/>
</dbReference>
<comment type="caution">
    <text evidence="7">The sequence shown here is derived from an EMBL/GenBank/DDBJ whole genome shotgun (WGS) entry which is preliminary data.</text>
</comment>
<comment type="similarity">
    <text evidence="1">Belongs to the universal ribosomal protein uL6 family.</text>
</comment>
<dbReference type="AlphaFoldDB" id="A0A8K0NVJ3"/>
<reference evidence="7" key="2">
    <citation type="submission" date="2017-10" db="EMBL/GenBank/DDBJ databases">
        <title>Ladona fulva Genome sequencing and assembly.</title>
        <authorList>
            <person name="Murali S."/>
            <person name="Richards S."/>
            <person name="Bandaranaike D."/>
            <person name="Bellair M."/>
            <person name="Blankenburg K."/>
            <person name="Chao H."/>
            <person name="Dinh H."/>
            <person name="Doddapaneni H."/>
            <person name="Dugan-Rocha S."/>
            <person name="Elkadiri S."/>
            <person name="Gnanaolivu R."/>
            <person name="Hernandez B."/>
            <person name="Skinner E."/>
            <person name="Javaid M."/>
            <person name="Lee S."/>
            <person name="Li M."/>
            <person name="Ming W."/>
            <person name="Munidasa M."/>
            <person name="Muniz J."/>
            <person name="Nguyen L."/>
            <person name="Hughes D."/>
            <person name="Osuji N."/>
            <person name="Pu L.-L."/>
            <person name="Puazo M."/>
            <person name="Qu C."/>
            <person name="Quiroz J."/>
            <person name="Raj R."/>
            <person name="Weissenberger G."/>
            <person name="Xin Y."/>
            <person name="Zou X."/>
            <person name="Han Y."/>
            <person name="Worley K."/>
            <person name="Muzny D."/>
            <person name="Gibbs R."/>
        </authorList>
    </citation>
    <scope>NUCLEOTIDE SEQUENCE</scope>
    <source>
        <strain evidence="7">Sampled in the wild</strain>
    </source>
</reference>
<gene>
    <name evidence="7" type="ORF">J437_LFUL004974</name>
</gene>
<dbReference type="SUPFAM" id="SSF56053">
    <property type="entry name" value="Ribosomal protein L6"/>
    <property type="match status" value="2"/>
</dbReference>
<evidence type="ECO:0000259" key="6">
    <source>
        <dbReference type="Pfam" id="PF00347"/>
    </source>
</evidence>
<sequence>MGFYQSYTVLMKQLVTNQTVKIPEGLTVSVKSRRVTVKGPRGVLTRSFKHLALDICMINPRTLKVEKWFGTKKEIAAVRTVCSHIENMLKGVTKGFQYKMRAVYAHFPINCVTTDSNSVVEVRNFLGEKYIRRVKMAPGVTVVNSAKQKDELVLEGNSIEDVSRSAALIQQSTTVKNKDIRKFLDGLYVSEKTTVVQDE</sequence>
<dbReference type="InterPro" id="IPR000702">
    <property type="entry name" value="Ribosomal_uL6-like"/>
</dbReference>
<protein>
    <recommendedName>
        <fullName evidence="4">Large ribosomal subunit protein uL6</fullName>
    </recommendedName>
    <alternativeName>
        <fullName evidence="5">60S ribosomal protein L9</fullName>
    </alternativeName>
</protein>
<feature type="domain" description="Large ribosomal subunit protein uL6 alpha-beta" evidence="6">
    <location>
        <begin position="22"/>
        <end position="95"/>
    </location>
</feature>
<dbReference type="GO" id="GO:0002181">
    <property type="term" value="P:cytoplasmic translation"/>
    <property type="evidence" value="ECO:0007669"/>
    <property type="project" value="TreeGrafter"/>
</dbReference>
<evidence type="ECO:0000256" key="1">
    <source>
        <dbReference type="ARBA" id="ARBA00009356"/>
    </source>
</evidence>
<evidence type="ECO:0000256" key="4">
    <source>
        <dbReference type="ARBA" id="ARBA00035246"/>
    </source>
</evidence>
<dbReference type="PANTHER" id="PTHR11655">
    <property type="entry name" value="60S/50S RIBOSOMAL PROTEIN L6/L9"/>
    <property type="match status" value="1"/>
</dbReference>
<dbReference type="EMBL" id="KZ308162">
    <property type="protein sequence ID" value="KAG8223506.1"/>
    <property type="molecule type" value="Genomic_DNA"/>
</dbReference>
<dbReference type="FunFam" id="3.90.930.12:FF:000004">
    <property type="entry name" value="60S ribosomal protein L9"/>
    <property type="match status" value="1"/>
</dbReference>
<keyword evidence="3" id="KW-0687">Ribonucleoprotein</keyword>
<dbReference type="GO" id="GO:0022625">
    <property type="term" value="C:cytosolic large ribosomal subunit"/>
    <property type="evidence" value="ECO:0007669"/>
    <property type="project" value="TreeGrafter"/>
</dbReference>
<evidence type="ECO:0000256" key="2">
    <source>
        <dbReference type="ARBA" id="ARBA00022980"/>
    </source>
</evidence>
<dbReference type="FunFam" id="3.90.930.12:FF:000003">
    <property type="entry name" value="60S ribosomal protein L9"/>
    <property type="match status" value="1"/>
</dbReference>
<dbReference type="GO" id="GO:0019843">
    <property type="term" value="F:rRNA binding"/>
    <property type="evidence" value="ECO:0007669"/>
    <property type="project" value="InterPro"/>
</dbReference>